<comment type="caution">
    <text evidence="2">The sequence shown here is derived from an EMBL/GenBank/DDBJ whole genome shotgun (WGS) entry which is preliminary data.</text>
</comment>
<feature type="region of interest" description="Disordered" evidence="1">
    <location>
        <begin position="84"/>
        <end position="110"/>
    </location>
</feature>
<dbReference type="AlphaFoldDB" id="A0A1F7SMV5"/>
<evidence type="ECO:0000313" key="3">
    <source>
        <dbReference type="Proteomes" id="UP000178082"/>
    </source>
</evidence>
<reference evidence="2 3" key="1">
    <citation type="journal article" date="2016" name="Nat. Commun.">
        <title>Thousands of microbial genomes shed light on interconnected biogeochemical processes in an aquifer system.</title>
        <authorList>
            <person name="Anantharaman K."/>
            <person name="Brown C.T."/>
            <person name="Hug L.A."/>
            <person name="Sharon I."/>
            <person name="Castelle C.J."/>
            <person name="Probst A.J."/>
            <person name="Thomas B.C."/>
            <person name="Singh A."/>
            <person name="Wilkins M.J."/>
            <person name="Karaoz U."/>
            <person name="Brodie E.L."/>
            <person name="Williams K.H."/>
            <person name="Hubbard S.S."/>
            <person name="Banfield J.F."/>
        </authorList>
    </citation>
    <scope>NUCLEOTIDE SEQUENCE [LARGE SCALE GENOMIC DNA]</scope>
</reference>
<organism evidence="2 3">
    <name type="scientific">Candidatus Schekmanbacteria bacterium RIFCSPLOWO2_12_FULL_38_15</name>
    <dbReference type="NCBI Taxonomy" id="1817883"/>
    <lineage>
        <taxon>Bacteria</taxon>
        <taxon>Candidatus Schekmaniibacteriota</taxon>
    </lineage>
</organism>
<sequence length="110" mass="12704">MGGLLHRFAPRNNISIQLPFGRGVLEDFLSLGGRGKGEGEPVAADFSLRKKKYNDKEREIGKRWWNVKDVERYCERVESLELRGQREGQEGAKETKDGIQNNERLKKFKI</sequence>
<dbReference type="EMBL" id="MGDI01000004">
    <property type="protein sequence ID" value="OGL55110.1"/>
    <property type="molecule type" value="Genomic_DNA"/>
</dbReference>
<proteinExistence type="predicted"/>
<dbReference type="STRING" id="1817883.A3G31_02610"/>
<dbReference type="Proteomes" id="UP000178082">
    <property type="component" value="Unassembled WGS sequence"/>
</dbReference>
<feature type="compositionally biased region" description="Basic and acidic residues" evidence="1">
    <location>
        <begin position="84"/>
        <end position="97"/>
    </location>
</feature>
<evidence type="ECO:0000256" key="1">
    <source>
        <dbReference type="SAM" id="MobiDB-lite"/>
    </source>
</evidence>
<name>A0A1F7SMV5_9BACT</name>
<accession>A0A1F7SMV5</accession>
<evidence type="ECO:0000313" key="2">
    <source>
        <dbReference type="EMBL" id="OGL55110.1"/>
    </source>
</evidence>
<gene>
    <name evidence="2" type="ORF">A3G31_02610</name>
</gene>
<protein>
    <submittedName>
        <fullName evidence="2">Uncharacterized protein</fullName>
    </submittedName>
</protein>